<keyword evidence="3" id="KW-1185">Reference proteome</keyword>
<sequence length="168" mass="18419">MEGRTQWSHLGAPRCRRRALDQQPLGSRLTLLFVEKVRFGGSGRPRPHLKPNSAPPTRRFIPDFQGSRRELSPDTQGGEGHGGCSQGGRAWPHPLIKVSEGWVSRSLSPAVGTGLSWGQQAGCRVPTACNLGLGFTTDLLWNDTVPTRHLPRETDQVTIPCWGPPSLR</sequence>
<evidence type="ECO:0000256" key="1">
    <source>
        <dbReference type="SAM" id="MobiDB-lite"/>
    </source>
</evidence>
<feature type="compositionally biased region" description="Gly residues" evidence="1">
    <location>
        <begin position="77"/>
        <end position="86"/>
    </location>
</feature>
<evidence type="ECO:0000313" key="3">
    <source>
        <dbReference type="Proteomes" id="UP000052978"/>
    </source>
</evidence>
<organism evidence="2 3">
    <name type="scientific">Myotis brandtii</name>
    <name type="common">Brandt's bat</name>
    <dbReference type="NCBI Taxonomy" id="109478"/>
    <lineage>
        <taxon>Eukaryota</taxon>
        <taxon>Metazoa</taxon>
        <taxon>Chordata</taxon>
        <taxon>Craniata</taxon>
        <taxon>Vertebrata</taxon>
        <taxon>Euteleostomi</taxon>
        <taxon>Mammalia</taxon>
        <taxon>Eutheria</taxon>
        <taxon>Laurasiatheria</taxon>
        <taxon>Chiroptera</taxon>
        <taxon>Yangochiroptera</taxon>
        <taxon>Vespertilionidae</taxon>
        <taxon>Myotis</taxon>
    </lineage>
</organism>
<dbReference type="EMBL" id="KE164547">
    <property type="protein sequence ID" value="EPQ18585.1"/>
    <property type="molecule type" value="Genomic_DNA"/>
</dbReference>
<accession>S7NPB8</accession>
<proteinExistence type="predicted"/>
<dbReference type="AlphaFoldDB" id="S7NPB8"/>
<name>S7NPB8_MYOBR</name>
<protein>
    <submittedName>
        <fullName evidence="2">Uncharacterized protein</fullName>
    </submittedName>
</protein>
<reference evidence="2 3" key="1">
    <citation type="journal article" date="2013" name="Nat. Commun.">
        <title>Genome analysis reveals insights into physiology and longevity of the Brandt's bat Myotis brandtii.</title>
        <authorList>
            <person name="Seim I."/>
            <person name="Fang X."/>
            <person name="Xiong Z."/>
            <person name="Lobanov A.V."/>
            <person name="Huang Z."/>
            <person name="Ma S."/>
            <person name="Feng Y."/>
            <person name="Turanov A.A."/>
            <person name="Zhu Y."/>
            <person name="Lenz T.L."/>
            <person name="Gerashchenko M.V."/>
            <person name="Fan D."/>
            <person name="Hee Yim S."/>
            <person name="Yao X."/>
            <person name="Jordan D."/>
            <person name="Xiong Y."/>
            <person name="Ma Y."/>
            <person name="Lyapunov A.N."/>
            <person name="Chen G."/>
            <person name="Kulakova O.I."/>
            <person name="Sun Y."/>
            <person name="Lee S.G."/>
            <person name="Bronson R.T."/>
            <person name="Moskalev A.A."/>
            <person name="Sunyaev S.R."/>
            <person name="Zhang G."/>
            <person name="Krogh A."/>
            <person name="Wang J."/>
            <person name="Gladyshev V.N."/>
        </authorList>
    </citation>
    <scope>NUCLEOTIDE SEQUENCE [LARGE SCALE GENOMIC DNA]</scope>
</reference>
<gene>
    <name evidence="2" type="ORF">D623_10007401</name>
</gene>
<feature type="region of interest" description="Disordered" evidence="1">
    <location>
        <begin position="42"/>
        <end position="90"/>
    </location>
</feature>
<dbReference type="Proteomes" id="UP000052978">
    <property type="component" value="Unassembled WGS sequence"/>
</dbReference>
<evidence type="ECO:0000313" key="2">
    <source>
        <dbReference type="EMBL" id="EPQ18585.1"/>
    </source>
</evidence>